<keyword evidence="4" id="KW-1185">Reference proteome</keyword>
<dbReference type="Gene3D" id="2.30.30.40">
    <property type="entry name" value="SH3 Domains"/>
    <property type="match status" value="2"/>
</dbReference>
<accession>A0A1M7LY61</accession>
<feature type="compositionally biased region" description="Basic and acidic residues" evidence="1">
    <location>
        <begin position="292"/>
        <end position="309"/>
    </location>
</feature>
<proteinExistence type="predicted"/>
<dbReference type="PROSITE" id="PS51781">
    <property type="entry name" value="SH3B"/>
    <property type="match status" value="1"/>
</dbReference>
<evidence type="ECO:0000313" key="4">
    <source>
        <dbReference type="Proteomes" id="UP000184038"/>
    </source>
</evidence>
<reference evidence="3 4" key="1">
    <citation type="submission" date="2016-11" db="EMBL/GenBank/DDBJ databases">
        <authorList>
            <person name="Jaros S."/>
            <person name="Januszkiewicz K."/>
            <person name="Wedrychowicz H."/>
        </authorList>
    </citation>
    <scope>NUCLEOTIDE SEQUENCE [LARGE SCALE GENOMIC DNA]</scope>
    <source>
        <strain evidence="3 4">DSM 15930</strain>
    </source>
</reference>
<sequence>MNRKGWHKVLILLLCIVMACPSTILLSKEEKAQAATATLNLPASITATKLNVRTKASRTATQLTASKTKVSLLQGTKVTILSEKMVNKEKWYYISFKWEGKTTKGYVLSDYVKLTLKDSVAAKVNSSTKVKIRKAAGSTTYLKVSNKTISLANKTKLTITKEVTKKDVKYFCVEFTYSKKKHTGYIEANKVLFTPPVAEPERKPIDTGKVTTNNLRVRVGAGTTKEQMVDSSGAKVYLSTGAKVTIYSVTEVSGMVWYEVDFTHNDKVVTGFISGDYVKLDSEEGTDEDTPKDDPSTENPPKEDPKPDDNNPGGDTPGDDSSTETPTEPLSDAQFEQMMVTQGFPESYKPYLRSLHSQYPHWQFEAYHTGLDWNTAVTKESVVGKNLIPNSKNISWKSMESGAYKWATDSFVVFDGSTWVTASKDIIAYYMDPRNFLNPQGVFQFELLSYQEQYQTLNGLENILSGTPMAGTNYTYVDEEGVTQTKTYAQTFIDAAKYSGVSPYHLASRVKQEVVTSSKTFSTSATGTVSGYEGLYNFYNIGATHSTVAGGAVANGLRYAKNGTTNAANNALYLIPWTSPYRSIVGGSYVIGSTYIKRGQNTIYLEKFNMTPTSTYSHQYMANVQAAWSEATKTFAAYSSMDSVPIVFSIPVFLNMPDVPATLPADKLNPNNWLKTLKVEGFAITPSFDASIEQTYGLIVDASTDSIVINATAASKKATVNGVGRVSLNVGSNEVVISVIAENGDKREYKLNVIRLSE</sequence>
<dbReference type="InterPro" id="IPR025883">
    <property type="entry name" value="Cadherin-like_domain"/>
</dbReference>
<organism evidence="3 4">
    <name type="scientific">Anaerosporobacter mobilis DSM 15930</name>
    <dbReference type="NCBI Taxonomy" id="1120996"/>
    <lineage>
        <taxon>Bacteria</taxon>
        <taxon>Bacillati</taxon>
        <taxon>Bacillota</taxon>
        <taxon>Clostridia</taxon>
        <taxon>Lachnospirales</taxon>
        <taxon>Lachnospiraceae</taxon>
        <taxon>Anaerosporobacter</taxon>
    </lineage>
</organism>
<protein>
    <submittedName>
        <fullName evidence="3">Beta-N-acetylglucosaminidase</fullName>
    </submittedName>
</protein>
<dbReference type="Pfam" id="PF12733">
    <property type="entry name" value="Cadherin-like"/>
    <property type="match status" value="1"/>
</dbReference>
<name>A0A1M7LY61_9FIRM</name>
<evidence type="ECO:0000259" key="2">
    <source>
        <dbReference type="PROSITE" id="PS51781"/>
    </source>
</evidence>
<evidence type="ECO:0000256" key="1">
    <source>
        <dbReference type="SAM" id="MobiDB-lite"/>
    </source>
</evidence>
<dbReference type="RefSeq" id="WP_073289710.1">
    <property type="nucleotide sequence ID" value="NZ_FRCP01000018.1"/>
</dbReference>
<dbReference type="Proteomes" id="UP000184038">
    <property type="component" value="Unassembled WGS sequence"/>
</dbReference>
<gene>
    <name evidence="3" type="ORF">SAMN02746066_03516</name>
</gene>
<dbReference type="InterPro" id="IPR003646">
    <property type="entry name" value="SH3-like_bac-type"/>
</dbReference>
<dbReference type="EMBL" id="FRCP01000018">
    <property type="protein sequence ID" value="SHM83299.1"/>
    <property type="molecule type" value="Genomic_DNA"/>
</dbReference>
<dbReference type="PROSITE" id="PS51257">
    <property type="entry name" value="PROKAR_LIPOPROTEIN"/>
    <property type="match status" value="1"/>
</dbReference>
<evidence type="ECO:0000313" key="3">
    <source>
        <dbReference type="EMBL" id="SHM83299.1"/>
    </source>
</evidence>
<dbReference type="AlphaFoldDB" id="A0A1M7LY61"/>
<feature type="domain" description="SH3b" evidence="2">
    <location>
        <begin position="40"/>
        <end position="116"/>
    </location>
</feature>
<dbReference type="STRING" id="1120996.SAMN02746066_03516"/>
<feature type="region of interest" description="Disordered" evidence="1">
    <location>
        <begin position="281"/>
        <end position="329"/>
    </location>
</feature>